<dbReference type="Pfam" id="PF11699">
    <property type="entry name" value="CENP-C_C"/>
    <property type="match status" value="1"/>
</dbReference>
<dbReference type="InterPro" id="IPR014710">
    <property type="entry name" value="RmlC-like_jellyroll"/>
</dbReference>
<dbReference type="Proteomes" id="UP000887116">
    <property type="component" value="Unassembled WGS sequence"/>
</dbReference>
<dbReference type="AlphaFoldDB" id="A0A8X6KF94"/>
<evidence type="ECO:0000259" key="1">
    <source>
        <dbReference type="Pfam" id="PF11699"/>
    </source>
</evidence>
<proteinExistence type="predicted"/>
<dbReference type="InterPro" id="IPR011051">
    <property type="entry name" value="RmlC_Cupin_sf"/>
</dbReference>
<organism evidence="2 3">
    <name type="scientific">Trichonephila clavata</name>
    <name type="common">Joro spider</name>
    <name type="synonym">Nephila clavata</name>
    <dbReference type="NCBI Taxonomy" id="2740835"/>
    <lineage>
        <taxon>Eukaryota</taxon>
        <taxon>Metazoa</taxon>
        <taxon>Ecdysozoa</taxon>
        <taxon>Arthropoda</taxon>
        <taxon>Chelicerata</taxon>
        <taxon>Arachnida</taxon>
        <taxon>Araneae</taxon>
        <taxon>Araneomorphae</taxon>
        <taxon>Entelegynae</taxon>
        <taxon>Araneoidea</taxon>
        <taxon>Nephilidae</taxon>
        <taxon>Trichonephila</taxon>
    </lineage>
</organism>
<reference evidence="2" key="1">
    <citation type="submission" date="2020-07" db="EMBL/GenBank/DDBJ databases">
        <title>Multicomponent nature underlies the extraordinary mechanical properties of spider dragline silk.</title>
        <authorList>
            <person name="Kono N."/>
            <person name="Nakamura H."/>
            <person name="Mori M."/>
            <person name="Yoshida Y."/>
            <person name="Ohtoshi R."/>
            <person name="Malay A.D."/>
            <person name="Moran D.A.P."/>
            <person name="Tomita M."/>
            <person name="Numata K."/>
            <person name="Arakawa K."/>
        </authorList>
    </citation>
    <scope>NUCLEOTIDE SEQUENCE</scope>
</reference>
<protein>
    <recommendedName>
        <fullName evidence="1">Mif2/CENP-C cupin domain-containing protein</fullName>
    </recommendedName>
</protein>
<evidence type="ECO:0000313" key="3">
    <source>
        <dbReference type="Proteomes" id="UP000887116"/>
    </source>
</evidence>
<keyword evidence="3" id="KW-1185">Reference proteome</keyword>
<feature type="domain" description="Mif2/CENP-C cupin" evidence="1">
    <location>
        <begin position="36"/>
        <end position="116"/>
    </location>
</feature>
<gene>
    <name evidence="2" type="ORF">TNCT_150071</name>
</gene>
<accession>A0A8X6KF94</accession>
<evidence type="ECO:0000313" key="2">
    <source>
        <dbReference type="EMBL" id="GFQ72006.1"/>
    </source>
</evidence>
<comment type="caution">
    <text evidence="2">The sequence shown here is derived from an EMBL/GenBank/DDBJ whole genome shotgun (WGS) entry which is preliminary data.</text>
</comment>
<dbReference type="OrthoDB" id="6437160at2759"/>
<dbReference type="SUPFAM" id="SSF51182">
    <property type="entry name" value="RmlC-like cupins"/>
    <property type="match status" value="1"/>
</dbReference>
<dbReference type="InterPro" id="IPR025974">
    <property type="entry name" value="Mif2/CENP-C_cupin"/>
</dbReference>
<sequence length="127" mass="14578">MNPQTGRLVPVQVHQPFKSLHWALPAKEERPPPYIFTEAFSSDLMSFGFLEVSPFCKKEAQYSPTYNIHFVVVKGHVEVTIQQRKFIFTVGDSCIDPFGVPYSIKNCSKFRALLSFCTFKGPFYPHQ</sequence>
<dbReference type="Gene3D" id="2.60.120.10">
    <property type="entry name" value="Jelly Rolls"/>
    <property type="match status" value="1"/>
</dbReference>
<dbReference type="EMBL" id="BMAO01011216">
    <property type="protein sequence ID" value="GFQ72006.1"/>
    <property type="molecule type" value="Genomic_DNA"/>
</dbReference>
<name>A0A8X6KF94_TRICU</name>